<dbReference type="Proteomes" id="UP001472677">
    <property type="component" value="Unassembled WGS sequence"/>
</dbReference>
<dbReference type="EMBL" id="JBBPBM010000006">
    <property type="protein sequence ID" value="KAK8580736.1"/>
    <property type="molecule type" value="Genomic_DNA"/>
</dbReference>
<name>A0ABR2FIG5_9ROSI</name>
<feature type="region of interest" description="Disordered" evidence="1">
    <location>
        <begin position="1"/>
        <end position="32"/>
    </location>
</feature>
<evidence type="ECO:0000256" key="1">
    <source>
        <dbReference type="SAM" id="MobiDB-lite"/>
    </source>
</evidence>
<comment type="caution">
    <text evidence="2">The sequence shown here is derived from an EMBL/GenBank/DDBJ whole genome shotgun (WGS) entry which is preliminary data.</text>
</comment>
<gene>
    <name evidence="2" type="ORF">V6N12_070991</name>
</gene>
<organism evidence="2 3">
    <name type="scientific">Hibiscus sabdariffa</name>
    <name type="common">roselle</name>
    <dbReference type="NCBI Taxonomy" id="183260"/>
    <lineage>
        <taxon>Eukaryota</taxon>
        <taxon>Viridiplantae</taxon>
        <taxon>Streptophyta</taxon>
        <taxon>Embryophyta</taxon>
        <taxon>Tracheophyta</taxon>
        <taxon>Spermatophyta</taxon>
        <taxon>Magnoliopsida</taxon>
        <taxon>eudicotyledons</taxon>
        <taxon>Gunneridae</taxon>
        <taxon>Pentapetalae</taxon>
        <taxon>rosids</taxon>
        <taxon>malvids</taxon>
        <taxon>Malvales</taxon>
        <taxon>Malvaceae</taxon>
        <taxon>Malvoideae</taxon>
        <taxon>Hibiscus</taxon>
    </lineage>
</organism>
<accession>A0ABR2FIG5</accession>
<sequence>MKRHSTVPKRKTKSIRKRSRKQGQGPMKRSDEFEHPRAVWKFIIWPPPLLLVAPLLPAAFPNTVCTVRAKAMPTTMIIQCLQLMGSCPSLFSAA</sequence>
<evidence type="ECO:0000313" key="3">
    <source>
        <dbReference type="Proteomes" id="UP001472677"/>
    </source>
</evidence>
<protein>
    <submittedName>
        <fullName evidence="2">Uncharacterized protein</fullName>
    </submittedName>
</protein>
<reference evidence="2 3" key="1">
    <citation type="journal article" date="2024" name="G3 (Bethesda)">
        <title>Genome assembly of Hibiscus sabdariffa L. provides insights into metabolisms of medicinal natural products.</title>
        <authorList>
            <person name="Kim T."/>
        </authorList>
    </citation>
    <scope>NUCLEOTIDE SEQUENCE [LARGE SCALE GENOMIC DNA]</scope>
    <source>
        <strain evidence="2">TK-2024</strain>
        <tissue evidence="2">Old leaves</tissue>
    </source>
</reference>
<feature type="compositionally biased region" description="Basic residues" evidence="1">
    <location>
        <begin position="1"/>
        <end position="21"/>
    </location>
</feature>
<evidence type="ECO:0000313" key="2">
    <source>
        <dbReference type="EMBL" id="KAK8580736.1"/>
    </source>
</evidence>
<keyword evidence="3" id="KW-1185">Reference proteome</keyword>
<proteinExistence type="predicted"/>